<dbReference type="AlphaFoldDB" id="F9WV66"/>
<accession>F9WV66</accession>
<dbReference type="Proteomes" id="UP000009027">
    <property type="component" value="Unassembled WGS sequence"/>
</dbReference>
<evidence type="ECO:0000313" key="1">
    <source>
        <dbReference type="EMBL" id="CCD21472.1"/>
    </source>
</evidence>
<name>F9WV66_TRYVY</name>
<dbReference type="EMBL" id="CAEX01007738">
    <property type="protein sequence ID" value="CCD21472.1"/>
    <property type="molecule type" value="Genomic_DNA"/>
</dbReference>
<organism evidence="1 2">
    <name type="scientific">Trypanosoma vivax (strain Y486)</name>
    <dbReference type="NCBI Taxonomy" id="1055687"/>
    <lineage>
        <taxon>Eukaryota</taxon>
        <taxon>Discoba</taxon>
        <taxon>Euglenozoa</taxon>
        <taxon>Kinetoplastea</taxon>
        <taxon>Metakinetoplastina</taxon>
        <taxon>Trypanosomatida</taxon>
        <taxon>Trypanosomatidae</taxon>
        <taxon>Trypanosoma</taxon>
        <taxon>Duttonella</taxon>
    </lineage>
</organism>
<protein>
    <submittedName>
        <fullName evidence="1">Uncharacterized protein</fullName>
    </submittedName>
</protein>
<gene>
    <name evidence="1" type="ORF">TvY486_0043740</name>
</gene>
<evidence type="ECO:0000313" key="2">
    <source>
        <dbReference type="Proteomes" id="UP000009027"/>
    </source>
</evidence>
<proteinExistence type="predicted"/>
<sequence>MDSVGVGACKIKFSHMISGSLTDAFGNVARLNAKVLRDTNDVFIRVGERNKNISQSLYDMNTGANSADGSVMRTAKHELDAKAVAKATIVDPVSRMLKDMCTFKTLLCSMQHYATLLMTRSSSIERNALDQEAKAAAMWKGIVRVAELPLPVGWCFEMAWKRMEMLDD</sequence>
<reference evidence="1 2" key="1">
    <citation type="journal article" date="2012" name="Proc. Natl. Acad. Sci. U.S.A.">
        <title>Antigenic diversity is generated by distinct evolutionary mechanisms in African trypanosome species.</title>
        <authorList>
            <person name="Jackson A.P."/>
            <person name="Berry A."/>
            <person name="Aslett M."/>
            <person name="Allison H.C."/>
            <person name="Burton P."/>
            <person name="Vavrova-Anderson J."/>
            <person name="Brown R."/>
            <person name="Browne H."/>
            <person name="Corton N."/>
            <person name="Hauser H."/>
            <person name="Gamble J."/>
            <person name="Gilderthorp R."/>
            <person name="Marcello L."/>
            <person name="McQuillan J."/>
            <person name="Otto T.D."/>
            <person name="Quail M.A."/>
            <person name="Sanders M.J."/>
            <person name="van Tonder A."/>
            <person name="Ginger M.L."/>
            <person name="Field M.C."/>
            <person name="Barry J.D."/>
            <person name="Hertz-Fowler C."/>
            <person name="Berriman M."/>
        </authorList>
    </citation>
    <scope>NUCLEOTIDE SEQUENCE</scope>
    <source>
        <strain evidence="1 2">Y486</strain>
    </source>
</reference>
<keyword evidence="2" id="KW-1185">Reference proteome</keyword>